<keyword evidence="7" id="KW-1133">Transmembrane helix</keyword>
<dbReference type="GO" id="GO:0004252">
    <property type="term" value="F:serine-type endopeptidase activity"/>
    <property type="evidence" value="ECO:0007669"/>
    <property type="project" value="UniProtKB-UniRule"/>
</dbReference>
<feature type="transmembrane region" description="Helical" evidence="7">
    <location>
        <begin position="538"/>
        <end position="558"/>
    </location>
</feature>
<dbReference type="SUPFAM" id="SSF53474">
    <property type="entry name" value="alpha/beta-Hydrolases"/>
    <property type="match status" value="1"/>
</dbReference>
<feature type="domain" description="Peptidase S9A N-terminal" evidence="9">
    <location>
        <begin position="2"/>
        <end position="231"/>
    </location>
</feature>
<comment type="similarity">
    <text evidence="1 6">Belongs to the peptidase S9A family.</text>
</comment>
<dbReference type="GO" id="GO:0006508">
    <property type="term" value="P:proteolysis"/>
    <property type="evidence" value="ECO:0007669"/>
    <property type="project" value="UniProtKB-KW"/>
</dbReference>
<dbReference type="SUPFAM" id="SSF50993">
    <property type="entry name" value="Peptidase/esterase 'gauge' domain"/>
    <property type="match status" value="2"/>
</dbReference>
<gene>
    <name evidence="10" type="ORF">KSP39_PZI019833</name>
</gene>
<accession>A0AAP0B3E4</accession>
<sequence length="571" mass="65143">MEMFGDVRVDDYYWLRDDSHSNPEILSYLKAENDYTNQSMSSVKQFEDQLYAEMVGRTKEEVGISAPIRRGSYYYYERTLVGKDYKLHCRRLITNDVSPPSVYDVMPTGPEAPAEHVILDENIRAQGHEHYYLGAFLPSPNNKLIAYAEDTKGDDIHTVYVIDADKGTAIGNPLKGVTSNIEWAGDDALVYISMDESHRYQKVWSHKLLSDQSSDLCLYHEKNDTFSVSVKIQEFQLFSGYVAIYEMENALQKVTVYSLPQMGEEIGPLQNGRAIDFVDPIYSVFTEESQFSSNILRFSYSSMKTPPSIYDYDMTSGISILKKIQQVPGGFESSDYLTERKWAVSTDSTKVPISILYKKNLVKLDGFDPLSMHGLGSYGESLSPGFDPSVFSLVDRGFIYAIAHIRGGGEMGRKWHEDGMLLNKRNSFTDFIACAEYLIENKYGSKEKLCITGDQYGDGGLLIGVVLNMRPDLFKAAVLDHPFVDVVTSLLDSTTPETIYEWKELGDPRKEEYYYYIKSYSPVDNVSTCNDFGKLIQIFHLFHVTIYIFDFLLMIIIVTNCRYYNHLTYFV</sequence>
<name>A0AAP0B3E4_9ASPA</name>
<proteinExistence type="inferred from homology"/>
<reference evidence="10 11" key="1">
    <citation type="journal article" date="2022" name="Nat. Plants">
        <title>Genomes of leafy and leafless Platanthera orchids illuminate the evolution of mycoheterotrophy.</title>
        <authorList>
            <person name="Li M.H."/>
            <person name="Liu K.W."/>
            <person name="Li Z."/>
            <person name="Lu H.C."/>
            <person name="Ye Q.L."/>
            <person name="Zhang D."/>
            <person name="Wang J.Y."/>
            <person name="Li Y.F."/>
            <person name="Zhong Z.M."/>
            <person name="Liu X."/>
            <person name="Yu X."/>
            <person name="Liu D.K."/>
            <person name="Tu X.D."/>
            <person name="Liu B."/>
            <person name="Hao Y."/>
            <person name="Liao X.Y."/>
            <person name="Jiang Y.T."/>
            <person name="Sun W.H."/>
            <person name="Chen J."/>
            <person name="Chen Y.Q."/>
            <person name="Ai Y."/>
            <person name="Zhai J.W."/>
            <person name="Wu S.S."/>
            <person name="Zhou Z."/>
            <person name="Hsiao Y.Y."/>
            <person name="Wu W.L."/>
            <person name="Chen Y.Y."/>
            <person name="Lin Y.F."/>
            <person name="Hsu J.L."/>
            <person name="Li C.Y."/>
            <person name="Wang Z.W."/>
            <person name="Zhao X."/>
            <person name="Zhong W.Y."/>
            <person name="Ma X.K."/>
            <person name="Ma L."/>
            <person name="Huang J."/>
            <person name="Chen G.Z."/>
            <person name="Huang M.Z."/>
            <person name="Huang L."/>
            <person name="Peng D.H."/>
            <person name="Luo Y.B."/>
            <person name="Zou S.Q."/>
            <person name="Chen S.P."/>
            <person name="Lan S."/>
            <person name="Tsai W.C."/>
            <person name="Van de Peer Y."/>
            <person name="Liu Z.J."/>
        </authorList>
    </citation>
    <scope>NUCLEOTIDE SEQUENCE [LARGE SCALE GENOMIC DNA]</scope>
    <source>
        <strain evidence="10">Lor287</strain>
    </source>
</reference>
<evidence type="ECO:0000256" key="3">
    <source>
        <dbReference type="ARBA" id="ARBA00022801"/>
    </source>
</evidence>
<evidence type="ECO:0000259" key="8">
    <source>
        <dbReference type="Pfam" id="PF00326"/>
    </source>
</evidence>
<evidence type="ECO:0000256" key="4">
    <source>
        <dbReference type="ARBA" id="ARBA00022825"/>
    </source>
</evidence>
<dbReference type="InterPro" id="IPR029058">
    <property type="entry name" value="AB_hydrolase_fold"/>
</dbReference>
<evidence type="ECO:0000256" key="7">
    <source>
        <dbReference type="SAM" id="Phobius"/>
    </source>
</evidence>
<evidence type="ECO:0000256" key="6">
    <source>
        <dbReference type="RuleBase" id="RU368024"/>
    </source>
</evidence>
<dbReference type="Gene3D" id="3.40.50.1820">
    <property type="entry name" value="alpha/beta hydrolase"/>
    <property type="match status" value="1"/>
</dbReference>
<feature type="domain" description="Peptidase S9 prolyl oligopeptidase catalytic" evidence="8">
    <location>
        <begin position="386"/>
        <end position="527"/>
    </location>
</feature>
<dbReference type="PANTHER" id="PTHR11757:SF19">
    <property type="entry name" value="PROLYL ENDOPEPTIDASE-LIKE"/>
    <property type="match status" value="1"/>
</dbReference>
<dbReference type="EMBL" id="JBBWWQ010000017">
    <property type="protein sequence ID" value="KAK8924137.1"/>
    <property type="molecule type" value="Genomic_DNA"/>
</dbReference>
<keyword evidence="7" id="KW-0812">Transmembrane</keyword>
<comment type="caution">
    <text evidence="10">The sequence shown here is derived from an EMBL/GenBank/DDBJ whole genome shotgun (WGS) entry which is preliminary data.</text>
</comment>
<keyword evidence="3 6" id="KW-0378">Hydrolase</keyword>
<dbReference type="Pfam" id="PF00326">
    <property type="entry name" value="Peptidase_S9"/>
    <property type="match status" value="1"/>
</dbReference>
<dbReference type="Gene3D" id="2.130.10.120">
    <property type="entry name" value="Prolyl oligopeptidase, N-terminal domain"/>
    <property type="match status" value="2"/>
</dbReference>
<protein>
    <recommendedName>
        <fullName evidence="6">Prolyl endopeptidase</fullName>
        <ecNumber evidence="6">3.4.21.-</ecNumber>
    </recommendedName>
</protein>
<evidence type="ECO:0000256" key="2">
    <source>
        <dbReference type="ARBA" id="ARBA00022670"/>
    </source>
</evidence>
<organism evidence="10 11">
    <name type="scientific">Platanthera zijinensis</name>
    <dbReference type="NCBI Taxonomy" id="2320716"/>
    <lineage>
        <taxon>Eukaryota</taxon>
        <taxon>Viridiplantae</taxon>
        <taxon>Streptophyta</taxon>
        <taxon>Embryophyta</taxon>
        <taxon>Tracheophyta</taxon>
        <taxon>Spermatophyta</taxon>
        <taxon>Magnoliopsida</taxon>
        <taxon>Liliopsida</taxon>
        <taxon>Asparagales</taxon>
        <taxon>Orchidaceae</taxon>
        <taxon>Orchidoideae</taxon>
        <taxon>Orchideae</taxon>
        <taxon>Orchidinae</taxon>
        <taxon>Platanthera</taxon>
    </lineage>
</organism>
<dbReference type="InterPro" id="IPR001375">
    <property type="entry name" value="Peptidase_S9_cat"/>
</dbReference>
<dbReference type="GO" id="GO:0005829">
    <property type="term" value="C:cytosol"/>
    <property type="evidence" value="ECO:0007669"/>
    <property type="project" value="TreeGrafter"/>
</dbReference>
<dbReference type="EC" id="3.4.21.-" evidence="6"/>
<keyword evidence="2 6" id="KW-0645">Protease</keyword>
<dbReference type="Pfam" id="PF02897">
    <property type="entry name" value="Peptidase_S9_N"/>
    <property type="match status" value="1"/>
</dbReference>
<dbReference type="InterPro" id="IPR023302">
    <property type="entry name" value="Pept_S9A_N"/>
</dbReference>
<comment type="function">
    <text evidence="5">Serine peptidase whose precise substrate specificity remains unclear. Does not cleave peptides after a arginine or lysine residue. Regulates trans-Golgi network morphology and sorting by regulating the membrane binding of the AP-1 complex. May play a role in the regulation of synaptic vesicle exocytosis.</text>
</comment>
<dbReference type="PANTHER" id="PTHR11757">
    <property type="entry name" value="PROTEASE FAMILY S9A OLIGOPEPTIDASE"/>
    <property type="match status" value="1"/>
</dbReference>
<dbReference type="InterPro" id="IPR051543">
    <property type="entry name" value="Serine_Peptidase_S9A"/>
</dbReference>
<dbReference type="PRINTS" id="PR00862">
    <property type="entry name" value="PROLIGOPTASE"/>
</dbReference>
<evidence type="ECO:0000313" key="11">
    <source>
        <dbReference type="Proteomes" id="UP001418222"/>
    </source>
</evidence>
<keyword evidence="4 6" id="KW-0720">Serine protease</keyword>
<evidence type="ECO:0000313" key="10">
    <source>
        <dbReference type="EMBL" id="KAK8924137.1"/>
    </source>
</evidence>
<keyword evidence="7" id="KW-0472">Membrane</keyword>
<evidence type="ECO:0000259" key="9">
    <source>
        <dbReference type="Pfam" id="PF02897"/>
    </source>
</evidence>
<dbReference type="Proteomes" id="UP001418222">
    <property type="component" value="Unassembled WGS sequence"/>
</dbReference>
<keyword evidence="11" id="KW-1185">Reference proteome</keyword>
<evidence type="ECO:0000256" key="5">
    <source>
        <dbReference type="ARBA" id="ARBA00045448"/>
    </source>
</evidence>
<evidence type="ECO:0000256" key="1">
    <source>
        <dbReference type="ARBA" id="ARBA00005228"/>
    </source>
</evidence>
<dbReference type="AlphaFoldDB" id="A0AAP0B3E4"/>
<dbReference type="InterPro" id="IPR002470">
    <property type="entry name" value="Peptidase_S9A"/>
</dbReference>